<dbReference type="Proteomes" id="UP000242763">
    <property type="component" value="Unassembled WGS sequence"/>
</dbReference>
<sequence>MNCNAGIGVSLEQTSVCVVDSSDKIVRETKVASEPEALSVWLI</sequence>
<dbReference type="EMBL" id="FORF01000028">
    <property type="protein sequence ID" value="SFJ55058.1"/>
    <property type="molecule type" value="Genomic_DNA"/>
</dbReference>
<evidence type="ECO:0000313" key="2">
    <source>
        <dbReference type="Proteomes" id="UP000242763"/>
    </source>
</evidence>
<evidence type="ECO:0000313" key="1">
    <source>
        <dbReference type="EMBL" id="SFJ55058.1"/>
    </source>
</evidence>
<protein>
    <recommendedName>
        <fullName evidence="3">Transposase</fullName>
    </recommendedName>
</protein>
<organism evidence="1 2">
    <name type="scientific">Aquamicrobium aerolatum DSM 21857</name>
    <dbReference type="NCBI Taxonomy" id="1121003"/>
    <lineage>
        <taxon>Bacteria</taxon>
        <taxon>Pseudomonadati</taxon>
        <taxon>Pseudomonadota</taxon>
        <taxon>Alphaproteobacteria</taxon>
        <taxon>Hyphomicrobiales</taxon>
        <taxon>Phyllobacteriaceae</taxon>
        <taxon>Aerobium</taxon>
    </lineage>
</organism>
<gene>
    <name evidence="1" type="ORF">SAMN03080618_03288</name>
</gene>
<dbReference type="AlphaFoldDB" id="A0A1I3S8M9"/>
<reference evidence="2" key="1">
    <citation type="submission" date="2016-10" db="EMBL/GenBank/DDBJ databases">
        <authorList>
            <person name="Varghese N."/>
            <person name="Submissions S."/>
        </authorList>
    </citation>
    <scope>NUCLEOTIDE SEQUENCE [LARGE SCALE GENOMIC DNA]</scope>
    <source>
        <strain evidence="2">DSM 21857</strain>
    </source>
</reference>
<keyword evidence="2" id="KW-1185">Reference proteome</keyword>
<accession>A0A1I3S8M9</accession>
<name>A0A1I3S8M9_9HYPH</name>
<evidence type="ECO:0008006" key="3">
    <source>
        <dbReference type="Google" id="ProtNLM"/>
    </source>
</evidence>
<proteinExistence type="predicted"/>